<dbReference type="AlphaFoldDB" id="A0A8S0UZJ0"/>
<keyword evidence="2" id="KW-1185">Reference proteome</keyword>
<protein>
    <submittedName>
        <fullName evidence="1">Uncharacterized protein</fullName>
    </submittedName>
</protein>
<dbReference type="OrthoDB" id="906165at2759"/>
<dbReference type="Pfam" id="PF03140">
    <property type="entry name" value="DUF247"/>
    <property type="match status" value="1"/>
</dbReference>
<dbReference type="EMBL" id="CACTIH010009093">
    <property type="protein sequence ID" value="CAA3023599.1"/>
    <property type="molecule type" value="Genomic_DNA"/>
</dbReference>
<reference evidence="1 2" key="1">
    <citation type="submission" date="2019-12" db="EMBL/GenBank/DDBJ databases">
        <authorList>
            <person name="Alioto T."/>
            <person name="Alioto T."/>
            <person name="Gomez Garrido J."/>
        </authorList>
    </citation>
    <scope>NUCLEOTIDE SEQUENCE [LARGE SCALE GENOMIC DNA]</scope>
</reference>
<evidence type="ECO:0000313" key="2">
    <source>
        <dbReference type="Proteomes" id="UP000594638"/>
    </source>
</evidence>
<evidence type="ECO:0000313" key="1">
    <source>
        <dbReference type="EMBL" id="CAA3023599.1"/>
    </source>
</evidence>
<dbReference type="Gramene" id="OE9A100231T1">
    <property type="protein sequence ID" value="OE9A100231C1"/>
    <property type="gene ID" value="OE9A100231"/>
</dbReference>
<organism evidence="1 2">
    <name type="scientific">Olea europaea subsp. europaea</name>
    <dbReference type="NCBI Taxonomy" id="158383"/>
    <lineage>
        <taxon>Eukaryota</taxon>
        <taxon>Viridiplantae</taxon>
        <taxon>Streptophyta</taxon>
        <taxon>Embryophyta</taxon>
        <taxon>Tracheophyta</taxon>
        <taxon>Spermatophyta</taxon>
        <taxon>Magnoliopsida</taxon>
        <taxon>eudicotyledons</taxon>
        <taxon>Gunneridae</taxon>
        <taxon>Pentapetalae</taxon>
        <taxon>asterids</taxon>
        <taxon>lamiids</taxon>
        <taxon>Lamiales</taxon>
        <taxon>Oleaceae</taxon>
        <taxon>Oleeae</taxon>
        <taxon>Olea</taxon>
    </lineage>
</organism>
<gene>
    <name evidence="1" type="ORF">OLEA9_A100231</name>
</gene>
<sequence>MKKIEKEARATYDDGAVDHLSGPEFRWMMIKDCCLFLQLVLYVLGGAQQLGYPPGHIIFSQKKNNRYRDITEWIEVIFFVGNQIPLIVLKELIKQSYFRNVIEKGKWEEPLDLCSTTLYQLLLLPAQETHDSTITA</sequence>
<comment type="caution">
    <text evidence="1">The sequence shown here is derived from an EMBL/GenBank/DDBJ whole genome shotgun (WGS) entry which is preliminary data.</text>
</comment>
<proteinExistence type="predicted"/>
<name>A0A8S0UZJ0_OLEEU</name>
<dbReference type="Proteomes" id="UP000594638">
    <property type="component" value="Unassembled WGS sequence"/>
</dbReference>
<dbReference type="InterPro" id="IPR004158">
    <property type="entry name" value="DUF247_pln"/>
</dbReference>
<accession>A0A8S0UZJ0</accession>